<protein>
    <submittedName>
        <fullName evidence="5">Autophagy protein 16</fullName>
    </submittedName>
</protein>
<sequence length="203" mass="22696">MTSWLREYSSALEARDAQEHGNSHIIRSYTKLADRVCELETAAATATPPLPPISTSPPKGRQASVKAQSPSPGPLDKDAVSRIRSDLQNTQRARQTLQSQLSSATSTVTSLRSQLAAQGSQVAQLARTKELLERKVKDRNEEIKGKGRLATEAQDEMVALQLQLNVLEKQNEDLKKENQMLVQRWMTEMGQRAEKMNLDSKWE</sequence>
<evidence type="ECO:0000256" key="2">
    <source>
        <dbReference type="SAM" id="Coils"/>
    </source>
</evidence>
<organism evidence="5 6">
    <name type="scientific">Pseudovirgaria hyperparasitica</name>
    <dbReference type="NCBI Taxonomy" id="470096"/>
    <lineage>
        <taxon>Eukaryota</taxon>
        <taxon>Fungi</taxon>
        <taxon>Dikarya</taxon>
        <taxon>Ascomycota</taxon>
        <taxon>Pezizomycotina</taxon>
        <taxon>Dothideomycetes</taxon>
        <taxon>Dothideomycetes incertae sedis</taxon>
        <taxon>Acrospermales</taxon>
        <taxon>Acrospermaceae</taxon>
        <taxon>Pseudovirgaria</taxon>
    </lineage>
</organism>
<dbReference type="GeneID" id="54487873"/>
<dbReference type="CDD" id="cd22887">
    <property type="entry name" value="Atg16_CCD"/>
    <property type="match status" value="1"/>
</dbReference>
<dbReference type="AlphaFoldDB" id="A0A6A6W7R4"/>
<dbReference type="InterPro" id="IPR013923">
    <property type="entry name" value="Autophagy-rel_prot_16_dom"/>
</dbReference>
<name>A0A6A6W7R4_9PEZI</name>
<feature type="region of interest" description="Disordered" evidence="3">
    <location>
        <begin position="43"/>
        <end position="79"/>
    </location>
</feature>
<accession>A0A6A6W7R4</accession>
<evidence type="ECO:0000313" key="6">
    <source>
        <dbReference type="Proteomes" id="UP000799437"/>
    </source>
</evidence>
<evidence type="ECO:0000256" key="1">
    <source>
        <dbReference type="ARBA" id="ARBA00005331"/>
    </source>
</evidence>
<evidence type="ECO:0000313" key="5">
    <source>
        <dbReference type="EMBL" id="KAF2758902.1"/>
    </source>
</evidence>
<dbReference type="Gene3D" id="1.20.5.170">
    <property type="match status" value="1"/>
</dbReference>
<dbReference type="EMBL" id="ML996570">
    <property type="protein sequence ID" value="KAF2758902.1"/>
    <property type="molecule type" value="Genomic_DNA"/>
</dbReference>
<comment type="similarity">
    <text evidence="1">Belongs to the ATG16 family.</text>
</comment>
<evidence type="ECO:0000256" key="3">
    <source>
        <dbReference type="SAM" id="MobiDB-lite"/>
    </source>
</evidence>
<dbReference type="OrthoDB" id="8949486at2759"/>
<reference evidence="5" key="1">
    <citation type="journal article" date="2020" name="Stud. Mycol.">
        <title>101 Dothideomycetes genomes: a test case for predicting lifestyles and emergence of pathogens.</title>
        <authorList>
            <person name="Haridas S."/>
            <person name="Albert R."/>
            <person name="Binder M."/>
            <person name="Bloem J."/>
            <person name="Labutti K."/>
            <person name="Salamov A."/>
            <person name="Andreopoulos B."/>
            <person name="Baker S."/>
            <person name="Barry K."/>
            <person name="Bills G."/>
            <person name="Bluhm B."/>
            <person name="Cannon C."/>
            <person name="Castanera R."/>
            <person name="Culley D."/>
            <person name="Daum C."/>
            <person name="Ezra D."/>
            <person name="Gonzalez J."/>
            <person name="Henrissat B."/>
            <person name="Kuo A."/>
            <person name="Liang C."/>
            <person name="Lipzen A."/>
            <person name="Lutzoni F."/>
            <person name="Magnuson J."/>
            <person name="Mondo S."/>
            <person name="Nolan M."/>
            <person name="Ohm R."/>
            <person name="Pangilinan J."/>
            <person name="Park H.-J."/>
            <person name="Ramirez L."/>
            <person name="Alfaro M."/>
            <person name="Sun H."/>
            <person name="Tritt A."/>
            <person name="Yoshinaga Y."/>
            <person name="Zwiers L.-H."/>
            <person name="Turgeon B."/>
            <person name="Goodwin S."/>
            <person name="Spatafora J."/>
            <person name="Crous P."/>
            <person name="Grigoriev I."/>
        </authorList>
    </citation>
    <scope>NUCLEOTIDE SEQUENCE</scope>
    <source>
        <strain evidence="5">CBS 121739</strain>
    </source>
</reference>
<dbReference type="Pfam" id="PF08614">
    <property type="entry name" value="ATG16"/>
    <property type="match status" value="1"/>
</dbReference>
<dbReference type="RefSeq" id="XP_033601353.1">
    <property type="nucleotide sequence ID" value="XM_033746819.1"/>
</dbReference>
<keyword evidence="2" id="KW-0175">Coiled coil</keyword>
<dbReference type="SUPFAM" id="SSF90257">
    <property type="entry name" value="Myosin rod fragments"/>
    <property type="match status" value="1"/>
</dbReference>
<gene>
    <name evidence="5" type="ORF">EJ05DRAFT_499336</name>
</gene>
<proteinExistence type="inferred from homology"/>
<evidence type="ECO:0000259" key="4">
    <source>
        <dbReference type="Pfam" id="PF08614"/>
    </source>
</evidence>
<dbReference type="Proteomes" id="UP000799437">
    <property type="component" value="Unassembled WGS sequence"/>
</dbReference>
<feature type="coiled-coil region" evidence="2">
    <location>
        <begin position="80"/>
        <end position="184"/>
    </location>
</feature>
<keyword evidence="6" id="KW-1185">Reference proteome</keyword>
<feature type="domain" description="Autophagy-related protein 16" evidence="4">
    <location>
        <begin position="7"/>
        <end position="197"/>
    </location>
</feature>